<feature type="domain" description="GGDEF" evidence="5">
    <location>
        <begin position="157"/>
        <end position="296"/>
    </location>
</feature>
<dbReference type="Gene3D" id="3.30.70.270">
    <property type="match status" value="1"/>
</dbReference>
<dbReference type="GO" id="GO:0000160">
    <property type="term" value="P:phosphorelay signal transduction system"/>
    <property type="evidence" value="ECO:0007669"/>
    <property type="project" value="InterPro"/>
</dbReference>
<evidence type="ECO:0000313" key="7">
    <source>
        <dbReference type="Proteomes" id="UP000280696"/>
    </source>
</evidence>
<dbReference type="SMART" id="SM00448">
    <property type="entry name" value="REC"/>
    <property type="match status" value="1"/>
</dbReference>
<accession>A0A3A9AGT8</accession>
<dbReference type="NCBIfam" id="TIGR00254">
    <property type="entry name" value="GGDEF"/>
    <property type="match status" value="1"/>
</dbReference>
<reference evidence="6 7" key="1">
    <citation type="submission" date="2018-09" db="EMBL/GenBank/DDBJ databases">
        <title>Murine metabolic-syndrome-specific gut microbial biobank.</title>
        <authorList>
            <person name="Liu C."/>
        </authorList>
    </citation>
    <scope>NUCLEOTIDE SEQUENCE [LARGE SCALE GENOMIC DNA]</scope>
    <source>
        <strain evidence="6 7">0.1xD8-82</strain>
    </source>
</reference>
<sequence>MKHILMVDDMAVNLEHAVDVLKDAYEISTVKSGRQALIILRESIPDLLMIDINMPDMNGYELMEIIRNDQRLKEIPVVFISVETDRESEIEALKMGAMDFIKKPFEPEVMHSRIDRVLEIAEQKKELQSFAWKDALTSLFNRRYIERLVNYTNREEKKCFFMLLDLDNFKLVNDRFGHLTGDEVLIRFSEVLKENAGPKDSVCRLGGDEFAIYFPQDSENCEESRMQAITRKLIEDVAFEVNDMLGNTSEFKVSVSIGISGKPEDGRNFAELFAAADKALYFVKENGKGGYRFYADMEAERFKPGKDRLPDLIQLSHQLQEMGDEKGVYQVEYAGFKKIYNFVARCMERRKQNVQLVLFSIHDMDGRGLDRFREAKGIETLELAIIRSLRRGDVATRCGDVQYTAILNDVSLKEGTMIAQRIKEKFKDLLKDDPMELTYEIQSMKKITK</sequence>
<dbReference type="SUPFAM" id="SSF52172">
    <property type="entry name" value="CheY-like"/>
    <property type="match status" value="1"/>
</dbReference>
<dbReference type="InterPro" id="IPR000160">
    <property type="entry name" value="GGDEF_dom"/>
</dbReference>
<dbReference type="Gene3D" id="3.40.50.2300">
    <property type="match status" value="1"/>
</dbReference>
<dbReference type="CDD" id="cd01949">
    <property type="entry name" value="GGDEF"/>
    <property type="match status" value="1"/>
</dbReference>
<dbReference type="InterPro" id="IPR050469">
    <property type="entry name" value="Diguanylate_Cyclase"/>
</dbReference>
<dbReference type="Pfam" id="PF00072">
    <property type="entry name" value="Response_reg"/>
    <property type="match status" value="1"/>
</dbReference>
<keyword evidence="7" id="KW-1185">Reference proteome</keyword>
<dbReference type="Proteomes" id="UP000280696">
    <property type="component" value="Unassembled WGS sequence"/>
</dbReference>
<dbReference type="InterPro" id="IPR011006">
    <property type="entry name" value="CheY-like_superfamily"/>
</dbReference>
<dbReference type="PROSITE" id="PS50887">
    <property type="entry name" value="GGDEF"/>
    <property type="match status" value="1"/>
</dbReference>
<dbReference type="InterPro" id="IPR029787">
    <property type="entry name" value="Nucleotide_cyclase"/>
</dbReference>
<dbReference type="GO" id="GO:1902201">
    <property type="term" value="P:negative regulation of bacterial-type flagellum-dependent cell motility"/>
    <property type="evidence" value="ECO:0007669"/>
    <property type="project" value="TreeGrafter"/>
</dbReference>
<dbReference type="OrthoDB" id="9805474at2"/>
<dbReference type="InterPro" id="IPR001789">
    <property type="entry name" value="Sig_transdc_resp-reg_receiver"/>
</dbReference>
<evidence type="ECO:0000313" key="6">
    <source>
        <dbReference type="EMBL" id="RKI90702.1"/>
    </source>
</evidence>
<dbReference type="PROSITE" id="PS50110">
    <property type="entry name" value="RESPONSE_REGULATORY"/>
    <property type="match status" value="1"/>
</dbReference>
<dbReference type="GO" id="GO:0043709">
    <property type="term" value="P:cell adhesion involved in single-species biofilm formation"/>
    <property type="evidence" value="ECO:0007669"/>
    <property type="project" value="TreeGrafter"/>
</dbReference>
<dbReference type="AlphaFoldDB" id="A0A3A9AGT8"/>
<dbReference type="PANTHER" id="PTHR45138">
    <property type="entry name" value="REGULATORY COMPONENTS OF SENSORY TRANSDUCTION SYSTEM"/>
    <property type="match status" value="1"/>
</dbReference>
<evidence type="ECO:0000259" key="5">
    <source>
        <dbReference type="PROSITE" id="PS50887"/>
    </source>
</evidence>
<evidence type="ECO:0000256" key="1">
    <source>
        <dbReference type="ARBA" id="ARBA00018672"/>
    </source>
</evidence>
<dbReference type="GO" id="GO:0005886">
    <property type="term" value="C:plasma membrane"/>
    <property type="evidence" value="ECO:0007669"/>
    <property type="project" value="TreeGrafter"/>
</dbReference>
<evidence type="ECO:0000256" key="3">
    <source>
        <dbReference type="PROSITE-ProRule" id="PRU00169"/>
    </source>
</evidence>
<feature type="domain" description="Response regulatory" evidence="4">
    <location>
        <begin position="3"/>
        <end position="118"/>
    </location>
</feature>
<dbReference type="InterPro" id="IPR043128">
    <property type="entry name" value="Rev_trsase/Diguanyl_cyclase"/>
</dbReference>
<protein>
    <recommendedName>
        <fullName evidence="1">Stage 0 sporulation protein A homolog</fullName>
    </recommendedName>
</protein>
<comment type="caution">
    <text evidence="6">The sequence shown here is derived from an EMBL/GenBank/DDBJ whole genome shotgun (WGS) entry which is preliminary data.</text>
</comment>
<gene>
    <name evidence="6" type="ORF">D7V94_13025</name>
</gene>
<dbReference type="Pfam" id="PF00990">
    <property type="entry name" value="GGDEF"/>
    <property type="match status" value="1"/>
</dbReference>
<feature type="modified residue" description="4-aspartylphosphate" evidence="3">
    <location>
        <position position="51"/>
    </location>
</feature>
<dbReference type="PANTHER" id="PTHR45138:SF9">
    <property type="entry name" value="DIGUANYLATE CYCLASE DGCM-RELATED"/>
    <property type="match status" value="1"/>
</dbReference>
<dbReference type="SUPFAM" id="SSF55073">
    <property type="entry name" value="Nucleotide cyclase"/>
    <property type="match status" value="1"/>
</dbReference>
<comment type="function">
    <text evidence="2">May play the central regulatory role in sporulation. It may be an element of the effector pathway responsible for the activation of sporulation genes in response to nutritional stress. Spo0A may act in concert with spo0H (a sigma factor) to control the expression of some genes that are critical to the sporulation process.</text>
</comment>
<proteinExistence type="predicted"/>
<dbReference type="RefSeq" id="WP_120470453.1">
    <property type="nucleotide sequence ID" value="NZ_RAYQ01000013.1"/>
</dbReference>
<dbReference type="EMBL" id="RAYQ01000013">
    <property type="protein sequence ID" value="RKI90702.1"/>
    <property type="molecule type" value="Genomic_DNA"/>
</dbReference>
<evidence type="ECO:0000256" key="2">
    <source>
        <dbReference type="ARBA" id="ARBA00024867"/>
    </source>
</evidence>
<keyword evidence="3" id="KW-0597">Phosphoprotein</keyword>
<name>A0A3A9AGT8_9FIRM</name>
<dbReference type="GO" id="GO:0052621">
    <property type="term" value="F:diguanylate cyclase activity"/>
    <property type="evidence" value="ECO:0007669"/>
    <property type="project" value="TreeGrafter"/>
</dbReference>
<organism evidence="6 7">
    <name type="scientific">Parablautia intestinalis</name>
    <dbReference type="NCBI Taxonomy" id="2320100"/>
    <lineage>
        <taxon>Bacteria</taxon>
        <taxon>Bacillati</taxon>
        <taxon>Bacillota</taxon>
        <taxon>Clostridia</taxon>
        <taxon>Lachnospirales</taxon>
        <taxon>Lachnospiraceae</taxon>
        <taxon>Parablautia</taxon>
    </lineage>
</organism>
<dbReference type="SMART" id="SM00267">
    <property type="entry name" value="GGDEF"/>
    <property type="match status" value="1"/>
</dbReference>
<evidence type="ECO:0000259" key="4">
    <source>
        <dbReference type="PROSITE" id="PS50110"/>
    </source>
</evidence>